<dbReference type="AlphaFoldDB" id="A0A3D8IM98"/>
<feature type="transmembrane region" description="Helical" evidence="1">
    <location>
        <begin position="369"/>
        <end position="388"/>
    </location>
</feature>
<keyword evidence="3" id="KW-1185">Reference proteome</keyword>
<name>A0A3D8IM98_9HELI</name>
<comment type="caution">
    <text evidence="2">The sequence shown here is derived from an EMBL/GenBank/DDBJ whole genome shotgun (WGS) entry which is preliminary data.</text>
</comment>
<feature type="transmembrane region" description="Helical" evidence="1">
    <location>
        <begin position="718"/>
        <end position="738"/>
    </location>
</feature>
<keyword evidence="1" id="KW-1133">Transmembrane helix</keyword>
<protein>
    <recommendedName>
        <fullName evidence="4">Membrane transport protein MMPL domain-containing protein</fullName>
    </recommendedName>
</protein>
<dbReference type="InterPro" id="IPR050545">
    <property type="entry name" value="Mycobact_MmpL"/>
</dbReference>
<dbReference type="PANTHER" id="PTHR33406:SF13">
    <property type="entry name" value="MEMBRANE PROTEIN YDFJ"/>
    <property type="match status" value="1"/>
</dbReference>
<feature type="transmembrane region" description="Helical" evidence="1">
    <location>
        <begin position="409"/>
        <end position="428"/>
    </location>
</feature>
<feature type="transmembrane region" description="Helical" evidence="1">
    <location>
        <begin position="345"/>
        <end position="363"/>
    </location>
</feature>
<dbReference type="EMBL" id="NXLQ01000006">
    <property type="protein sequence ID" value="RDU66243.1"/>
    <property type="molecule type" value="Genomic_DNA"/>
</dbReference>
<feature type="transmembrane region" description="Helical" evidence="1">
    <location>
        <begin position="771"/>
        <end position="789"/>
    </location>
</feature>
<feature type="transmembrane region" description="Helical" evidence="1">
    <location>
        <begin position="305"/>
        <end position="324"/>
    </location>
</feature>
<dbReference type="OrthoDB" id="5337472at2"/>
<feature type="transmembrane region" description="Helical" evidence="1">
    <location>
        <begin position="745"/>
        <end position="765"/>
    </location>
</feature>
<dbReference type="SUPFAM" id="SSF82866">
    <property type="entry name" value="Multidrug efflux transporter AcrB transmembrane domain"/>
    <property type="match status" value="1"/>
</dbReference>
<feature type="transmembrane region" description="Helical" evidence="1">
    <location>
        <begin position="826"/>
        <end position="846"/>
    </location>
</feature>
<keyword evidence="1" id="KW-0472">Membrane</keyword>
<sequence>MLRFINFILFFIAISCIVLFFLFQKDKITQEVLDLFPQTQDRQIIDIYQKFSHSRYILVAIKGFDEKARVTLNEFLDKIQSVENVQTTLTKMQAPQELQEFIQENYFYVALPKIGQDSEANGEFSTKILQTSDITYTEPILFTSQQISQTITKTLKSLESLEYVSEDEYEEALEKLNFNPYDPFGIFRIQANRPKILVAKDYGYMALVEMKSVEKPEVEKTLNGFEMIAQEYPNIRYFSPNFMGVKNLNLILSEVNFLLTFASLFFIALYFIIIRIPILTLNTICTLVVANVVAIFVVSSVYPKVTIMALSFGMGISNIAIDYMMHHNFFSLYSQNKRVFNRPVFYGYITTIVGFCACLFIPFPLLTQLSLYAIISLTICYVSFAFLYPRIGFVEPRLFLRMANLRFPIIPSLWFLFVSLILFIVAFMNVKLDFDLSKLDYQNKPMLQERDFFTKAMGVNETQILLSSQSIDGLIQLSKDLQKGIDKNMSLAIEVMKPIDTKEDSMNRKTFIPLSILPSKAQMEANKAFLESDTMRKNKETLLYTLPNLKTQLIREIKESMKNTQNSEVSLEDKLEFIDGIFDTFAQSYEINDMPVLNLEKVNELGFSIIALNKTHLTQNLEINEQNISKKSLQELPQEAQDSTLISHNQRFYYLATIQKQDLEFVKEYANALESLHTNTQEDKEQSLIMTKTSFLQSNPHIETRSLHSIMDHITDNIYSPMLIVLGIAFSLMVVMLLITAREAFLDSIVFILFPLSCALCVIASHSPLNIMHLFALLILVVVSIDYGIYSVKEGDNPRTAHAIFFSAITTGASFGVLIISKTKALNSFGEVIFAGMLCVLFMLVFHKVNQRKLS</sequence>
<gene>
    <name evidence="2" type="ORF">CQA53_04325</name>
</gene>
<evidence type="ECO:0008006" key="4">
    <source>
        <dbReference type="Google" id="ProtNLM"/>
    </source>
</evidence>
<reference evidence="2 3" key="1">
    <citation type="submission" date="2018-04" db="EMBL/GenBank/DDBJ databases">
        <title>Novel Campyloabacter and Helicobacter Species and Strains.</title>
        <authorList>
            <person name="Mannion A.J."/>
            <person name="Shen Z."/>
            <person name="Fox J.G."/>
        </authorList>
    </citation>
    <scope>NUCLEOTIDE SEQUENCE [LARGE SCALE GENOMIC DNA]</scope>
    <source>
        <strain evidence="2 3">MIT 17-337</strain>
    </source>
</reference>
<feature type="transmembrane region" description="Helical" evidence="1">
    <location>
        <begin position="801"/>
        <end position="820"/>
    </location>
</feature>
<organism evidence="2 3">
    <name type="scientific">Helicobacter didelphidarum</name>
    <dbReference type="NCBI Taxonomy" id="2040648"/>
    <lineage>
        <taxon>Bacteria</taxon>
        <taxon>Pseudomonadati</taxon>
        <taxon>Campylobacterota</taxon>
        <taxon>Epsilonproteobacteria</taxon>
        <taxon>Campylobacterales</taxon>
        <taxon>Helicobacteraceae</taxon>
        <taxon>Helicobacter</taxon>
    </lineage>
</organism>
<dbReference type="GO" id="GO:0005886">
    <property type="term" value="C:plasma membrane"/>
    <property type="evidence" value="ECO:0007669"/>
    <property type="project" value="TreeGrafter"/>
</dbReference>
<proteinExistence type="predicted"/>
<evidence type="ECO:0000256" key="1">
    <source>
        <dbReference type="SAM" id="Phobius"/>
    </source>
</evidence>
<dbReference type="PANTHER" id="PTHR33406">
    <property type="entry name" value="MEMBRANE PROTEIN MJ1562-RELATED"/>
    <property type="match status" value="1"/>
</dbReference>
<feature type="transmembrane region" description="Helical" evidence="1">
    <location>
        <begin position="7"/>
        <end position="23"/>
    </location>
</feature>
<dbReference type="Proteomes" id="UP000256379">
    <property type="component" value="Unassembled WGS sequence"/>
</dbReference>
<feature type="transmembrane region" description="Helical" evidence="1">
    <location>
        <begin position="279"/>
        <end position="299"/>
    </location>
</feature>
<dbReference type="PROSITE" id="PS51257">
    <property type="entry name" value="PROKAR_LIPOPROTEIN"/>
    <property type="match status" value="1"/>
</dbReference>
<keyword evidence="1" id="KW-0812">Transmembrane</keyword>
<dbReference type="RefSeq" id="WP_115542803.1">
    <property type="nucleotide sequence ID" value="NZ_NXLQ01000006.1"/>
</dbReference>
<feature type="transmembrane region" description="Helical" evidence="1">
    <location>
        <begin position="250"/>
        <end position="272"/>
    </location>
</feature>
<evidence type="ECO:0000313" key="2">
    <source>
        <dbReference type="EMBL" id="RDU66243.1"/>
    </source>
</evidence>
<evidence type="ECO:0000313" key="3">
    <source>
        <dbReference type="Proteomes" id="UP000256379"/>
    </source>
</evidence>
<accession>A0A3D8IM98</accession>